<dbReference type="EMBL" id="OOIL02000242">
    <property type="protein sequence ID" value="VFQ62889.1"/>
    <property type="molecule type" value="Genomic_DNA"/>
</dbReference>
<evidence type="ECO:0008006" key="3">
    <source>
        <dbReference type="Google" id="ProtNLM"/>
    </source>
</evidence>
<dbReference type="OrthoDB" id="1225588at2759"/>
<dbReference type="AlphaFoldDB" id="A0A484KIK6"/>
<keyword evidence="2" id="KW-1185">Reference proteome</keyword>
<dbReference type="Proteomes" id="UP000595140">
    <property type="component" value="Unassembled WGS sequence"/>
</dbReference>
<sequence>MRCSDMPTFLVLTLIYRGAAHIHDEFAPLSGSNDSPYQLSAVNMDDYDISKLEPITKGQSKAKVKKNDGPTKCTPAESLALAKFYIDVSEDAIIGNYQKHQLFWERVVEKYNAGRPKATPERDREMLRKH</sequence>
<evidence type="ECO:0000313" key="2">
    <source>
        <dbReference type="Proteomes" id="UP000595140"/>
    </source>
</evidence>
<evidence type="ECO:0000313" key="1">
    <source>
        <dbReference type="EMBL" id="VFQ62889.1"/>
    </source>
</evidence>
<accession>A0A484KIK6</accession>
<proteinExistence type="predicted"/>
<dbReference type="PANTHER" id="PTHR45023">
    <property type="match status" value="1"/>
</dbReference>
<dbReference type="PANTHER" id="PTHR45023:SF4">
    <property type="entry name" value="GLYCINE-RICH PROTEIN-RELATED"/>
    <property type="match status" value="1"/>
</dbReference>
<organism evidence="1 2">
    <name type="scientific">Cuscuta campestris</name>
    <dbReference type="NCBI Taxonomy" id="132261"/>
    <lineage>
        <taxon>Eukaryota</taxon>
        <taxon>Viridiplantae</taxon>
        <taxon>Streptophyta</taxon>
        <taxon>Embryophyta</taxon>
        <taxon>Tracheophyta</taxon>
        <taxon>Spermatophyta</taxon>
        <taxon>Magnoliopsida</taxon>
        <taxon>eudicotyledons</taxon>
        <taxon>Gunneridae</taxon>
        <taxon>Pentapetalae</taxon>
        <taxon>asterids</taxon>
        <taxon>lamiids</taxon>
        <taxon>Solanales</taxon>
        <taxon>Convolvulaceae</taxon>
        <taxon>Cuscuteae</taxon>
        <taxon>Cuscuta</taxon>
        <taxon>Cuscuta subgen. Grammica</taxon>
        <taxon>Cuscuta sect. Cleistogrammica</taxon>
    </lineage>
</organism>
<reference evidence="1 2" key="1">
    <citation type="submission" date="2018-04" db="EMBL/GenBank/DDBJ databases">
        <authorList>
            <person name="Vogel A."/>
        </authorList>
    </citation>
    <scope>NUCLEOTIDE SEQUENCE [LARGE SCALE GENOMIC DNA]</scope>
</reference>
<name>A0A484KIK6_9ASTE</name>
<protein>
    <recommendedName>
        <fullName evidence="3">No apical meristem-associated C-terminal domain-containing protein</fullName>
    </recommendedName>
</protein>
<gene>
    <name evidence="1" type="ORF">CCAM_LOCUS4665</name>
</gene>